<geneLocation type="plasmid" evidence="1 2">
    <name>pHGLR2</name>
</geneLocation>
<dbReference type="PROSITE" id="PS51257">
    <property type="entry name" value="PROKAR_LIPOPROTEIN"/>
    <property type="match status" value="1"/>
</dbReference>
<dbReference type="GeneID" id="59461584"/>
<dbReference type="EMBL" id="CP063207">
    <property type="protein sequence ID" value="QOS14068.1"/>
    <property type="molecule type" value="Genomic_DNA"/>
</dbReference>
<sequence>MPRTRRDVLASLAGVGVAGLAGCTALDAGGSETEDPSLDAATLREVRELGSPAFPARVPAPIADSFLERGRARARELLDSCPETMSPEEVPNEAVREIYAEAYADAAEDLERTAADESPFEALRGLRYARGGAAMAKGTYEAAVGGFTESDVRDEAEAVRADIESFRLGTRYLGDEPDRALVVYEAVENLVAAAVRYLDNTDEYGRYADSAPRVGELFDAVESARASLDGARHVRDRYLATIVDPVDLTDAFEATASSLAEIIADRLSEHPREGLEAVVAAEGFDTEKLESTPAKDLLVETFVEVERGLQDARDGLRSGRFATALVGAHTAETHRRAFEDAVTAIKRGRYESVESAAAVRDAKLGALEALEAARSDGSNPHLTRRALVDIAHMVGRGDRSLGDDYYSDDDPRAARNALAQYATTEFAARETPDVSAWVPDVSAWVLGTLAAERGGVRR</sequence>
<dbReference type="RefSeq" id="WP_193494038.1">
    <property type="nucleotide sequence ID" value="NZ_CP063207.1"/>
</dbReference>
<name>A0A871BM32_HALGI</name>
<protein>
    <recommendedName>
        <fullName evidence="3">Lipoprotein</fullName>
    </recommendedName>
</protein>
<accession>A0A871BM32</accession>
<evidence type="ECO:0000313" key="2">
    <source>
        <dbReference type="Proteomes" id="UP000663064"/>
    </source>
</evidence>
<evidence type="ECO:0008006" key="3">
    <source>
        <dbReference type="Google" id="ProtNLM"/>
    </source>
</evidence>
<gene>
    <name evidence="1" type="ORF">HfgLR_24420</name>
</gene>
<reference evidence="1" key="1">
    <citation type="journal article" date="2021" name="Front. Microbiol.">
        <title>Cellular and Genomic Properties of Haloferax gibbonsii LR2-5, the Host of Euryarchaeal Virus HFTV1.</title>
        <authorList>
            <person name="Tittes C."/>
            <person name="Schwarzer S."/>
            <person name="Pfeiffer F."/>
            <person name="Dyall-Smith M."/>
            <person name="Rodriguez-Franco M."/>
            <person name="Oksanen H.M."/>
            <person name="Quax T.E.F."/>
        </authorList>
    </citation>
    <scope>NUCLEOTIDE SEQUENCE</scope>
    <source>
        <strain evidence="1">LR2-5</strain>
    </source>
</reference>
<dbReference type="Proteomes" id="UP000663064">
    <property type="component" value="Plasmid pHGLR2"/>
</dbReference>
<dbReference type="AlphaFoldDB" id="A0A871BM32"/>
<dbReference type="PROSITE" id="PS51318">
    <property type="entry name" value="TAT"/>
    <property type="match status" value="1"/>
</dbReference>
<organism evidence="1 2">
    <name type="scientific">Haloferax gibbonsii</name>
    <dbReference type="NCBI Taxonomy" id="35746"/>
    <lineage>
        <taxon>Archaea</taxon>
        <taxon>Methanobacteriati</taxon>
        <taxon>Methanobacteriota</taxon>
        <taxon>Stenosarchaea group</taxon>
        <taxon>Halobacteria</taxon>
        <taxon>Halobacteriales</taxon>
        <taxon>Haloferacaceae</taxon>
        <taxon>Haloferax</taxon>
    </lineage>
</organism>
<keyword evidence="1" id="KW-0614">Plasmid</keyword>
<dbReference type="InterPro" id="IPR006311">
    <property type="entry name" value="TAT_signal"/>
</dbReference>
<evidence type="ECO:0000313" key="1">
    <source>
        <dbReference type="EMBL" id="QOS14068.1"/>
    </source>
</evidence>
<proteinExistence type="predicted"/>